<keyword evidence="1" id="KW-0472">Membrane</keyword>
<feature type="transmembrane region" description="Helical" evidence="1">
    <location>
        <begin position="106"/>
        <end position="132"/>
    </location>
</feature>
<gene>
    <name evidence="2" type="ORF">CQA43_05790</name>
</gene>
<keyword evidence="3" id="KW-1185">Reference proteome</keyword>
<feature type="transmembrane region" description="Helical" evidence="1">
    <location>
        <begin position="172"/>
        <end position="191"/>
    </location>
</feature>
<organism evidence="2 3">
    <name type="scientific">Helicobacter ganmani</name>
    <dbReference type="NCBI Taxonomy" id="60246"/>
    <lineage>
        <taxon>Bacteria</taxon>
        <taxon>Pseudomonadati</taxon>
        <taxon>Campylobacterota</taxon>
        <taxon>Epsilonproteobacteria</taxon>
        <taxon>Campylobacterales</taxon>
        <taxon>Helicobacteraceae</taxon>
        <taxon>Helicobacter</taxon>
    </lineage>
</organism>
<dbReference type="AlphaFoldDB" id="A0A3D8IC54"/>
<dbReference type="Proteomes" id="UP000256650">
    <property type="component" value="Unassembled WGS sequence"/>
</dbReference>
<reference evidence="2 3" key="1">
    <citation type="submission" date="2018-04" db="EMBL/GenBank/DDBJ databases">
        <title>Novel Campyloabacter and Helicobacter Species and Strains.</title>
        <authorList>
            <person name="Mannion A.J."/>
            <person name="Shen Z."/>
            <person name="Fox J.G."/>
        </authorList>
    </citation>
    <scope>NUCLEOTIDE SEQUENCE [LARGE SCALE GENOMIC DNA]</scope>
    <source>
        <strain evidence="2 3">MIT 99-5101</strain>
    </source>
</reference>
<evidence type="ECO:0000256" key="1">
    <source>
        <dbReference type="SAM" id="Phobius"/>
    </source>
</evidence>
<dbReference type="EMBL" id="NXLS01000005">
    <property type="protein sequence ID" value="RDU62747.1"/>
    <property type="molecule type" value="Genomic_DNA"/>
</dbReference>
<dbReference type="GeneID" id="82535800"/>
<sequence>MSLIYLGKEIYDWLNNCKKTKQYHNETETNLNQAFLSFEATNQKLQNAFGELGRLQTHILQSNLKEYEKLAEKLVGINDLDLQGMSGTEIMDLKNLDKSIVAINEIIVGLIASGVSGAMAGFGAFGAVGMFATASTGTSISTLSGAAATKATLAWFGGGSIASGDLGMAGGMWVLGGIAAIPAVATLIMILGKNAESAKYKALAQWCSTKALIEEIKAEILAKQQVINKAQEKTKDLFKSSDLLMKQIGIVEYISKTQGKSVSKWNLSLKNAMKDYKKLSNYAIKKVLHKARKKN</sequence>
<protein>
    <submittedName>
        <fullName evidence="2">Uncharacterized protein</fullName>
    </submittedName>
</protein>
<comment type="caution">
    <text evidence="2">The sequence shown here is derived from an EMBL/GenBank/DDBJ whole genome shotgun (WGS) entry which is preliminary data.</text>
</comment>
<dbReference type="RefSeq" id="WP_115551673.1">
    <property type="nucleotide sequence ID" value="NZ_NXLS01000005.1"/>
</dbReference>
<evidence type="ECO:0000313" key="3">
    <source>
        <dbReference type="Proteomes" id="UP000256650"/>
    </source>
</evidence>
<accession>A0A3D8IC54</accession>
<keyword evidence="1" id="KW-1133">Transmembrane helix</keyword>
<keyword evidence="1" id="KW-0812">Transmembrane</keyword>
<proteinExistence type="predicted"/>
<name>A0A3D8IC54_9HELI</name>
<evidence type="ECO:0000313" key="2">
    <source>
        <dbReference type="EMBL" id="RDU62747.1"/>
    </source>
</evidence>